<protein>
    <submittedName>
        <fullName evidence="1">Uncharacterized protein</fullName>
    </submittedName>
</protein>
<proteinExistence type="predicted"/>
<reference evidence="1" key="1">
    <citation type="journal article" date="2021" name="Proc. Natl. Acad. Sci. U.S.A.">
        <title>A Catalog of Tens of Thousands of Viruses from Human Metagenomes Reveals Hidden Associations with Chronic Diseases.</title>
        <authorList>
            <person name="Tisza M.J."/>
            <person name="Buck C.B."/>
        </authorList>
    </citation>
    <scope>NUCLEOTIDE SEQUENCE</scope>
    <source>
        <strain evidence="1">CteHV32</strain>
    </source>
</reference>
<accession>A0A8S5QIH1</accession>
<organism evidence="1">
    <name type="scientific">Siphoviridae sp. cteHV32</name>
    <dbReference type="NCBI Taxonomy" id="2825588"/>
    <lineage>
        <taxon>Viruses</taxon>
        <taxon>Duplodnaviria</taxon>
        <taxon>Heunggongvirae</taxon>
        <taxon>Uroviricota</taxon>
        <taxon>Caudoviricetes</taxon>
    </lineage>
</organism>
<name>A0A8S5QIH1_9CAUD</name>
<dbReference type="EMBL" id="BK015653">
    <property type="protein sequence ID" value="DAE18340.1"/>
    <property type="molecule type" value="Genomic_DNA"/>
</dbReference>
<sequence>MPEILKNPISEIYKRWNKAIEPVVGKGNFSMDRSQTLASGKKTYARLYMLGNVLTEGDLEGDECATVPTIQIECFAAGTNPIAKVYQIDEKSHQSMIGMGFRRTYGPELMGNADDSIKRLVSRYTRIYTGQLLGE</sequence>
<evidence type="ECO:0000313" key="1">
    <source>
        <dbReference type="EMBL" id="DAE18340.1"/>
    </source>
</evidence>